<dbReference type="EMBL" id="JYDH01000078">
    <property type="protein sequence ID" value="KRY33684.1"/>
    <property type="molecule type" value="Genomic_DNA"/>
</dbReference>
<dbReference type="InParanoid" id="A0A0V1B9N0"/>
<accession>A0A0V1B9N0</accession>
<dbReference type="Proteomes" id="UP000054776">
    <property type="component" value="Unassembled WGS sequence"/>
</dbReference>
<reference evidence="1 2" key="1">
    <citation type="submission" date="2015-01" db="EMBL/GenBank/DDBJ databases">
        <title>Evolution of Trichinella species and genotypes.</title>
        <authorList>
            <person name="Korhonen P.K."/>
            <person name="Edoardo P."/>
            <person name="Giuseppe L.R."/>
            <person name="Gasser R.B."/>
        </authorList>
    </citation>
    <scope>NUCLEOTIDE SEQUENCE [LARGE SCALE GENOMIC DNA]</scope>
    <source>
        <strain evidence="1">ISS3</strain>
    </source>
</reference>
<keyword evidence="2" id="KW-1185">Reference proteome</keyword>
<dbReference type="AlphaFoldDB" id="A0A0V1B9N0"/>
<protein>
    <submittedName>
        <fullName evidence="1">Uncharacterized protein</fullName>
    </submittedName>
</protein>
<name>A0A0V1B9N0_TRISP</name>
<sequence>MDQNVLHLLKVIKKQIHLVYVFLKQFIFKNDAHAIHMVGQFLLDRHDFNGTRITNICVLRIEEYVLCCESS</sequence>
<proteinExistence type="predicted"/>
<evidence type="ECO:0000313" key="2">
    <source>
        <dbReference type="Proteomes" id="UP000054776"/>
    </source>
</evidence>
<organism evidence="1 2">
    <name type="scientific">Trichinella spiralis</name>
    <name type="common">Trichina worm</name>
    <dbReference type="NCBI Taxonomy" id="6334"/>
    <lineage>
        <taxon>Eukaryota</taxon>
        <taxon>Metazoa</taxon>
        <taxon>Ecdysozoa</taxon>
        <taxon>Nematoda</taxon>
        <taxon>Enoplea</taxon>
        <taxon>Dorylaimia</taxon>
        <taxon>Trichinellida</taxon>
        <taxon>Trichinellidae</taxon>
        <taxon>Trichinella</taxon>
    </lineage>
</organism>
<evidence type="ECO:0000313" key="1">
    <source>
        <dbReference type="EMBL" id="KRY33684.1"/>
    </source>
</evidence>
<gene>
    <name evidence="1" type="ORF">T01_10093</name>
</gene>
<comment type="caution">
    <text evidence="1">The sequence shown here is derived from an EMBL/GenBank/DDBJ whole genome shotgun (WGS) entry which is preliminary data.</text>
</comment>